<dbReference type="AlphaFoldDB" id="A0AAV8V2B3"/>
<evidence type="ECO:0000313" key="1">
    <source>
        <dbReference type="EMBL" id="KAJ8908026.1"/>
    </source>
</evidence>
<proteinExistence type="predicted"/>
<name>A0AAV8V2B3_9RHOD</name>
<dbReference type="EMBL" id="JAMWBK010000002">
    <property type="protein sequence ID" value="KAJ8908026.1"/>
    <property type="molecule type" value="Genomic_DNA"/>
</dbReference>
<dbReference type="InterPro" id="IPR011604">
    <property type="entry name" value="PDDEXK-like_dom_sf"/>
</dbReference>
<protein>
    <recommendedName>
        <fullName evidence="3">PD-(D/E)XK endonuclease-like domain-containing protein</fullName>
    </recommendedName>
</protein>
<gene>
    <name evidence="1" type="ORF">NDN08_008123</name>
</gene>
<sequence length="233" mass="26796">MPEKPLFRLAPSDFAFLWKECKRCFYLKGHGLLYRPRAPFPSIFNKIDLGMKEFFKGKRTESVLPDMPLGEFLCEEDDAWVESEIFDIDCLVLNDDQTYSIIDFKTSEISRYLSLYSRQLHAYGMALEFPSKKSEIMQGVVKHMGLVCYQPQSFGFSKSGVKKSPENKKGTPATASLTGICQYHEVEKNFPEFFLYLTEVVEVLEGEIPDPDPDCSHCNYLRQAERDGYSKLS</sequence>
<evidence type="ECO:0008006" key="3">
    <source>
        <dbReference type="Google" id="ProtNLM"/>
    </source>
</evidence>
<dbReference type="Gene3D" id="3.90.320.10">
    <property type="match status" value="1"/>
</dbReference>
<dbReference type="Proteomes" id="UP001157974">
    <property type="component" value="Unassembled WGS sequence"/>
</dbReference>
<comment type="caution">
    <text evidence="1">The sequence shown here is derived from an EMBL/GenBank/DDBJ whole genome shotgun (WGS) entry which is preliminary data.</text>
</comment>
<keyword evidence="2" id="KW-1185">Reference proteome</keyword>
<accession>A0AAV8V2B3</accession>
<reference evidence="1 2" key="1">
    <citation type="journal article" date="2023" name="Nat. Commun.">
        <title>Origin of minicircular mitochondrial genomes in red algae.</title>
        <authorList>
            <person name="Lee Y."/>
            <person name="Cho C.H."/>
            <person name="Lee Y.M."/>
            <person name="Park S.I."/>
            <person name="Yang J.H."/>
            <person name="West J.A."/>
            <person name="Bhattacharya D."/>
            <person name="Yoon H.S."/>
        </authorList>
    </citation>
    <scope>NUCLEOTIDE SEQUENCE [LARGE SCALE GENOMIC DNA]</scope>
    <source>
        <strain evidence="1 2">CCMP1338</strain>
        <tissue evidence="1">Whole cell</tissue>
    </source>
</reference>
<organism evidence="1 2">
    <name type="scientific">Rhodosorus marinus</name>
    <dbReference type="NCBI Taxonomy" id="101924"/>
    <lineage>
        <taxon>Eukaryota</taxon>
        <taxon>Rhodophyta</taxon>
        <taxon>Stylonematophyceae</taxon>
        <taxon>Stylonematales</taxon>
        <taxon>Stylonemataceae</taxon>
        <taxon>Rhodosorus</taxon>
    </lineage>
</organism>
<evidence type="ECO:0000313" key="2">
    <source>
        <dbReference type="Proteomes" id="UP001157974"/>
    </source>
</evidence>